<evidence type="ECO:0000256" key="1">
    <source>
        <dbReference type="ARBA" id="ARBA00022898"/>
    </source>
</evidence>
<keyword evidence="4" id="KW-1185">Reference proteome</keyword>
<dbReference type="GO" id="GO:0008483">
    <property type="term" value="F:transaminase activity"/>
    <property type="evidence" value="ECO:0007669"/>
    <property type="project" value="UniProtKB-KW"/>
</dbReference>
<dbReference type="Proteomes" id="UP000680865">
    <property type="component" value="Unassembled WGS sequence"/>
</dbReference>
<dbReference type="Gene3D" id="3.40.640.10">
    <property type="entry name" value="Type I PLP-dependent aspartate aminotransferase-like (Major domain)"/>
    <property type="match status" value="1"/>
</dbReference>
<gene>
    <name evidence="3" type="ORF">Aco04nite_69740</name>
</gene>
<dbReference type="SUPFAM" id="SSF53383">
    <property type="entry name" value="PLP-dependent transferases"/>
    <property type="match status" value="1"/>
</dbReference>
<dbReference type="InterPro" id="IPR015421">
    <property type="entry name" value="PyrdxlP-dep_Trfase_major"/>
</dbReference>
<dbReference type="EMBL" id="BOQP01000042">
    <property type="protein sequence ID" value="GIM80249.1"/>
    <property type="molecule type" value="Genomic_DNA"/>
</dbReference>
<evidence type="ECO:0000313" key="4">
    <source>
        <dbReference type="Proteomes" id="UP000680865"/>
    </source>
</evidence>
<feature type="domain" description="Aminotransferase class V" evidence="2">
    <location>
        <begin position="63"/>
        <end position="311"/>
    </location>
</feature>
<keyword evidence="1" id="KW-0663">Pyridoxal phosphate</keyword>
<name>A0A919SY94_9ACTN</name>
<dbReference type="Pfam" id="PF00266">
    <property type="entry name" value="Aminotran_5"/>
    <property type="match status" value="1"/>
</dbReference>
<protein>
    <submittedName>
        <fullName evidence="3">Aminotransferase class V</fullName>
    </submittedName>
</protein>
<sequence length="396" mass="42825">MSAGDPPPPIPGARLLFSLDPGIAYLNHGSFGAVPIGVQRAQQRLRDEVERNPMTFFGSTGLMDRIVHTRRHIAQFLGADPDGSALVPNATAGVSMALQTVRLQPADEVLLTDHGYGSNELAAKRQCRRDGATARTVPLPLAASDAEVVSRIKEALRPGRTKLLIVDQITSPTAKVLPVREIVAAAREHDIPVLVDAAHAPGTSPLEVDSIGADFWVGNLHKWAFAPRGTALLSVAPQWRRRIEPLVVSWEQDEGFPVNVEFQGTLDYTAWLAAPTGLFTMRTLGVETIRRHNAELASYGQRVVGAALGLAPTDLPDPGAPEAAMRILPLPAGVATTKPEATALRQHIADKLAIEVGMNAWGGRCWLRLSAQIYNRAEEYDRLAERLPGLLTSHRQ</sequence>
<reference evidence="3" key="1">
    <citation type="submission" date="2021-03" db="EMBL/GenBank/DDBJ databases">
        <title>Whole genome shotgun sequence of Actinoplanes consettensis NBRC 14913.</title>
        <authorList>
            <person name="Komaki H."/>
            <person name="Tamura T."/>
        </authorList>
    </citation>
    <scope>NUCLEOTIDE SEQUENCE</scope>
    <source>
        <strain evidence="3">NBRC 14913</strain>
    </source>
</reference>
<proteinExistence type="predicted"/>
<accession>A0A919SY94</accession>
<dbReference type="AlphaFoldDB" id="A0A919SY94"/>
<dbReference type="InterPro" id="IPR000192">
    <property type="entry name" value="Aminotrans_V_dom"/>
</dbReference>
<comment type="caution">
    <text evidence="3">The sequence shown here is derived from an EMBL/GenBank/DDBJ whole genome shotgun (WGS) entry which is preliminary data.</text>
</comment>
<dbReference type="RefSeq" id="WP_213001452.1">
    <property type="nucleotide sequence ID" value="NZ_BAAATW010000001.1"/>
</dbReference>
<evidence type="ECO:0000313" key="3">
    <source>
        <dbReference type="EMBL" id="GIM80249.1"/>
    </source>
</evidence>
<keyword evidence="3" id="KW-0808">Transferase</keyword>
<evidence type="ECO:0000259" key="2">
    <source>
        <dbReference type="Pfam" id="PF00266"/>
    </source>
</evidence>
<dbReference type="InterPro" id="IPR015424">
    <property type="entry name" value="PyrdxlP-dep_Trfase"/>
</dbReference>
<organism evidence="3 4">
    <name type="scientific">Winogradskya consettensis</name>
    <dbReference type="NCBI Taxonomy" id="113560"/>
    <lineage>
        <taxon>Bacteria</taxon>
        <taxon>Bacillati</taxon>
        <taxon>Actinomycetota</taxon>
        <taxon>Actinomycetes</taxon>
        <taxon>Micromonosporales</taxon>
        <taxon>Micromonosporaceae</taxon>
        <taxon>Winogradskya</taxon>
    </lineage>
</organism>
<dbReference type="InterPro" id="IPR015422">
    <property type="entry name" value="PyrdxlP-dep_Trfase_small"/>
</dbReference>
<dbReference type="Gene3D" id="3.90.1150.10">
    <property type="entry name" value="Aspartate Aminotransferase, domain 1"/>
    <property type="match status" value="1"/>
</dbReference>
<dbReference type="PANTHER" id="PTHR43092">
    <property type="entry name" value="L-CYSTEINE DESULFHYDRASE"/>
    <property type="match status" value="1"/>
</dbReference>
<dbReference type="PANTHER" id="PTHR43092:SF2">
    <property type="entry name" value="HERCYNYLCYSTEINE SULFOXIDE LYASE"/>
    <property type="match status" value="1"/>
</dbReference>
<keyword evidence="3" id="KW-0032">Aminotransferase</keyword>